<dbReference type="AlphaFoldDB" id="A0A6I6D1I2"/>
<protein>
    <submittedName>
        <fullName evidence="4">Hsp20 family protein</fullName>
    </submittedName>
</protein>
<dbReference type="PROSITE" id="PS01031">
    <property type="entry name" value="SHSP"/>
    <property type="match status" value="1"/>
</dbReference>
<evidence type="ECO:0000313" key="4">
    <source>
        <dbReference type="EMBL" id="QGT78748.1"/>
    </source>
</evidence>
<dbReference type="Gene3D" id="2.60.40.790">
    <property type="match status" value="1"/>
</dbReference>
<evidence type="ECO:0000313" key="5">
    <source>
        <dbReference type="Proteomes" id="UP000427716"/>
    </source>
</evidence>
<dbReference type="PANTHER" id="PTHR11527">
    <property type="entry name" value="HEAT-SHOCK PROTEIN 20 FAMILY MEMBER"/>
    <property type="match status" value="1"/>
</dbReference>
<feature type="domain" description="SHSP" evidence="3">
    <location>
        <begin position="53"/>
        <end position="165"/>
    </location>
</feature>
<evidence type="ECO:0000256" key="2">
    <source>
        <dbReference type="RuleBase" id="RU003616"/>
    </source>
</evidence>
<dbReference type="Proteomes" id="UP000427716">
    <property type="component" value="Chromosome"/>
</dbReference>
<keyword evidence="5" id="KW-1185">Reference proteome</keyword>
<dbReference type="CDD" id="cd06464">
    <property type="entry name" value="ACD_sHsps-like"/>
    <property type="match status" value="1"/>
</dbReference>
<dbReference type="Pfam" id="PF00011">
    <property type="entry name" value="HSP20"/>
    <property type="match status" value="1"/>
</dbReference>
<evidence type="ECO:0000256" key="1">
    <source>
        <dbReference type="PROSITE-ProRule" id="PRU00285"/>
    </source>
</evidence>
<dbReference type="SUPFAM" id="SSF49764">
    <property type="entry name" value="HSP20-like chaperones"/>
    <property type="match status" value="1"/>
</dbReference>
<gene>
    <name evidence="4" type="ORF">GM160_07465</name>
</gene>
<reference evidence="4 5" key="1">
    <citation type="submission" date="2019-11" db="EMBL/GenBank/DDBJ databases">
        <authorList>
            <person name="Zhang J."/>
            <person name="Sun C."/>
        </authorList>
    </citation>
    <scope>NUCLEOTIDE SEQUENCE [LARGE SCALE GENOMIC DNA]</scope>
    <source>
        <strain evidence="5">sp2</strain>
    </source>
</reference>
<proteinExistence type="inferred from homology"/>
<dbReference type="InterPro" id="IPR008978">
    <property type="entry name" value="HSP20-like_chaperone"/>
</dbReference>
<accession>A0A6I6D1I2</accession>
<dbReference type="RefSeq" id="WP_156574275.1">
    <property type="nucleotide sequence ID" value="NZ_CP046415.1"/>
</dbReference>
<sequence>MAAIDRIRDRFEQIGTSITEGWRRLTDAAGQAVTRFTPSHRESAEGSHDLDRRNIGWGLLPVEVFDQGGRIEVRLEAPGLEREDIEVEVVDDHLRIAGEKRVEREHRQGEYHVAECAYGRFARLVPLPTAVKADSAQARYRNGVLSVTLDKAEDSRRRRIEVQNG</sequence>
<comment type="similarity">
    <text evidence="1 2">Belongs to the small heat shock protein (HSP20) family.</text>
</comment>
<evidence type="ECO:0000259" key="3">
    <source>
        <dbReference type="PROSITE" id="PS01031"/>
    </source>
</evidence>
<name>A0A6I6D1I2_9GAMM</name>
<dbReference type="InterPro" id="IPR002068">
    <property type="entry name" value="A-crystallin/Hsp20_dom"/>
</dbReference>
<dbReference type="KEGG" id="ghl:GM160_07465"/>
<organism evidence="4 5">
    <name type="scientific">Guyparkeria halophila</name>
    <dbReference type="NCBI Taxonomy" id="47960"/>
    <lineage>
        <taxon>Bacteria</taxon>
        <taxon>Pseudomonadati</taxon>
        <taxon>Pseudomonadota</taxon>
        <taxon>Gammaproteobacteria</taxon>
        <taxon>Chromatiales</taxon>
        <taxon>Thioalkalibacteraceae</taxon>
        <taxon>Guyparkeria</taxon>
    </lineage>
</organism>
<dbReference type="InterPro" id="IPR031107">
    <property type="entry name" value="Small_HSP"/>
</dbReference>
<dbReference type="EMBL" id="CP046415">
    <property type="protein sequence ID" value="QGT78748.1"/>
    <property type="molecule type" value="Genomic_DNA"/>
</dbReference>